<accession>A0A956SFL0</accession>
<feature type="domain" description="Secretion system C-terminal sorting" evidence="2">
    <location>
        <begin position="363"/>
        <end position="439"/>
    </location>
</feature>
<comment type="caution">
    <text evidence="3">The sequence shown here is derived from an EMBL/GenBank/DDBJ whole genome shotgun (WGS) entry which is preliminary data.</text>
</comment>
<dbReference type="Pfam" id="PF12006">
    <property type="entry name" value="DUF3500"/>
    <property type="match status" value="1"/>
</dbReference>
<reference evidence="3" key="1">
    <citation type="submission" date="2020-04" db="EMBL/GenBank/DDBJ databases">
        <authorList>
            <person name="Zhang T."/>
        </authorList>
    </citation>
    <scope>NUCLEOTIDE SEQUENCE</scope>
    <source>
        <strain evidence="3">HKST-UBA02</strain>
    </source>
</reference>
<feature type="signal peptide" evidence="1">
    <location>
        <begin position="1"/>
        <end position="24"/>
    </location>
</feature>
<dbReference type="Pfam" id="PF18962">
    <property type="entry name" value="Por_Secre_tail"/>
    <property type="match status" value="1"/>
</dbReference>
<feature type="chain" id="PRO_5037545482" evidence="1">
    <location>
        <begin position="25"/>
        <end position="441"/>
    </location>
</feature>
<dbReference type="Proteomes" id="UP000739538">
    <property type="component" value="Unassembled WGS sequence"/>
</dbReference>
<evidence type="ECO:0000259" key="2">
    <source>
        <dbReference type="Pfam" id="PF18962"/>
    </source>
</evidence>
<dbReference type="EMBL" id="JAGQHS010000228">
    <property type="protein sequence ID" value="MCA9758902.1"/>
    <property type="molecule type" value="Genomic_DNA"/>
</dbReference>
<sequence>MWNRMRALLMLLLVALLLPSQAAASLQDVVDAADDFKALLSTSQINELEQPFTESLAEKWSNLPCGSSCRNGLGFGDLDDEQLEAAKAVIRTAAGTALSEGYSEFWQVVTADSLLGTVAGNNYSKDLYFISFLNSPSTSSPWMLQYGGHHIAVNIAYSGATIGGTPMFVGVEPTSWTNGLATATLENEHDALAAMLAGLSASELSQAALSGSFSDVVLGPGRDGEFPLTPSGIACSNLTASQQELVLTAMDFYLDDLDAESAAWLRGIYESELADTYIGYKGTGTSGVPSSFLASHADYVRIDGPSVWIEFVCQNGVVFNQIHYHSVWRDEERDYGDYLTATTSIDEDPVDSSSQSVLALSNYPNPFRSATTVAFTLREEANVRLDVFDPSGKKVETLASNVLSAGAHAVEWNASDVPGGVYFCRLQAGSKVVTQRMLVVR</sequence>
<dbReference type="InterPro" id="IPR026444">
    <property type="entry name" value="Secre_tail"/>
</dbReference>
<evidence type="ECO:0000313" key="3">
    <source>
        <dbReference type="EMBL" id="MCA9758902.1"/>
    </source>
</evidence>
<dbReference type="Gene3D" id="2.60.40.4070">
    <property type="match status" value="1"/>
</dbReference>
<keyword evidence="1" id="KW-0732">Signal</keyword>
<proteinExistence type="predicted"/>
<dbReference type="NCBIfam" id="TIGR04183">
    <property type="entry name" value="Por_Secre_tail"/>
    <property type="match status" value="1"/>
</dbReference>
<organism evidence="3 4">
    <name type="scientific">Eiseniibacteriota bacterium</name>
    <dbReference type="NCBI Taxonomy" id="2212470"/>
    <lineage>
        <taxon>Bacteria</taxon>
        <taxon>Candidatus Eiseniibacteriota</taxon>
    </lineage>
</organism>
<dbReference type="PANTHER" id="PTHR37489">
    <property type="entry name" value="DUF3500 DOMAIN-CONTAINING PROTEIN"/>
    <property type="match status" value="1"/>
</dbReference>
<dbReference type="PANTHER" id="PTHR37489:SF1">
    <property type="entry name" value="DUF3500 DOMAIN-CONTAINING PROTEIN"/>
    <property type="match status" value="1"/>
</dbReference>
<evidence type="ECO:0000256" key="1">
    <source>
        <dbReference type="SAM" id="SignalP"/>
    </source>
</evidence>
<reference evidence="3" key="2">
    <citation type="journal article" date="2021" name="Microbiome">
        <title>Successional dynamics and alternative stable states in a saline activated sludge microbial community over 9 years.</title>
        <authorList>
            <person name="Wang Y."/>
            <person name="Ye J."/>
            <person name="Ju F."/>
            <person name="Liu L."/>
            <person name="Boyd J.A."/>
            <person name="Deng Y."/>
            <person name="Parks D.H."/>
            <person name="Jiang X."/>
            <person name="Yin X."/>
            <person name="Woodcroft B.J."/>
            <person name="Tyson G.W."/>
            <person name="Hugenholtz P."/>
            <person name="Polz M.F."/>
            <person name="Zhang T."/>
        </authorList>
    </citation>
    <scope>NUCLEOTIDE SEQUENCE</scope>
    <source>
        <strain evidence="3">HKST-UBA02</strain>
    </source>
</reference>
<protein>
    <submittedName>
        <fullName evidence="3">DUF3500 domain-containing protein</fullName>
    </submittedName>
</protein>
<dbReference type="AlphaFoldDB" id="A0A956SFL0"/>
<gene>
    <name evidence="3" type="ORF">KDA27_24115</name>
</gene>
<dbReference type="InterPro" id="IPR021889">
    <property type="entry name" value="DUF3500"/>
</dbReference>
<evidence type="ECO:0000313" key="4">
    <source>
        <dbReference type="Proteomes" id="UP000739538"/>
    </source>
</evidence>
<name>A0A956SFL0_UNCEI</name>